<evidence type="ECO:0000313" key="2">
    <source>
        <dbReference type="EMBL" id="USB35324.1"/>
    </source>
</evidence>
<keyword evidence="1" id="KW-1133">Transmembrane helix</keyword>
<proteinExistence type="predicted"/>
<evidence type="ECO:0000313" key="4">
    <source>
        <dbReference type="Proteomes" id="UP001057142"/>
    </source>
</evidence>
<dbReference type="EMBL" id="CP116222">
    <property type="protein sequence ID" value="WFC07830.1"/>
    <property type="molecule type" value="Genomic_DNA"/>
</dbReference>
<dbReference type="RefSeq" id="WP_251463764.1">
    <property type="nucleotide sequence ID" value="NZ_CP097327.1"/>
</dbReference>
<evidence type="ECO:0000313" key="5">
    <source>
        <dbReference type="Proteomes" id="UP001222403"/>
    </source>
</evidence>
<feature type="transmembrane region" description="Helical" evidence="1">
    <location>
        <begin position="18"/>
        <end position="39"/>
    </location>
</feature>
<dbReference type="Proteomes" id="UP001222403">
    <property type="component" value="Chromosome"/>
</dbReference>
<dbReference type="AlphaFoldDB" id="A0AAX3S3L7"/>
<dbReference type="Proteomes" id="UP001057142">
    <property type="component" value="Chromosome"/>
</dbReference>
<gene>
    <name evidence="2" type="ORF">M5J11_10720</name>
    <name evidence="3" type="ORF">PG365_05470</name>
</gene>
<organism evidence="3 5">
    <name type="scientific">Providencia vermicola</name>
    <dbReference type="NCBI Taxonomy" id="333965"/>
    <lineage>
        <taxon>Bacteria</taxon>
        <taxon>Pseudomonadati</taxon>
        <taxon>Pseudomonadota</taxon>
        <taxon>Gammaproteobacteria</taxon>
        <taxon>Enterobacterales</taxon>
        <taxon>Morganellaceae</taxon>
        <taxon>Providencia</taxon>
    </lineage>
</organism>
<protein>
    <submittedName>
        <fullName evidence="3">Uncharacterized protein</fullName>
    </submittedName>
</protein>
<evidence type="ECO:0000256" key="1">
    <source>
        <dbReference type="SAM" id="Phobius"/>
    </source>
</evidence>
<keyword evidence="4" id="KW-1185">Reference proteome</keyword>
<keyword evidence="1" id="KW-0812">Transmembrane</keyword>
<keyword evidence="1" id="KW-0472">Membrane</keyword>
<reference evidence="2" key="1">
    <citation type="journal article" date="2022" name="Front. Microbiol.">
        <title>Identification of a novel aminoglycoside O-nucleotidyltransferase AadA33 in Providencia vermicola.</title>
        <authorList>
            <person name="Feng C."/>
            <person name="Gao M."/>
            <person name="Jiang W."/>
            <person name="Shi W."/>
            <person name="Li A."/>
            <person name="Liu S."/>
            <person name="Zhang L."/>
            <person name="Zhang X."/>
            <person name="Li Q."/>
            <person name="Lin H."/>
            <person name="Lu J."/>
            <person name="Li K."/>
            <person name="Zhang H."/>
            <person name="Hu Y."/>
            <person name="Bao Q."/>
            <person name="Lin X."/>
        </authorList>
    </citation>
    <scope>NUCLEOTIDE SEQUENCE</scope>
    <source>
        <strain evidence="2">P13</strain>
    </source>
</reference>
<evidence type="ECO:0000313" key="3">
    <source>
        <dbReference type="EMBL" id="WFC07830.1"/>
    </source>
</evidence>
<reference evidence="3" key="2">
    <citation type="submission" date="2023-01" db="EMBL/GenBank/DDBJ databases">
        <title>The prevalence of carbapenem-resistant bacteria in aquaculture in China and the genetic diversity of carbapenem-resistant genes.</title>
        <authorList>
            <person name="Wen R."/>
        </authorList>
    </citation>
    <scope>NUCLEOTIDE SEQUENCE</scope>
    <source>
        <strain evidence="3">PVA41-chromosome</strain>
    </source>
</reference>
<sequence length="59" mass="6783">MKVENILFLLVSYKEFCFFWRVGMSLAIFGIKFSGAYAANDKDKCEMRLFCALIDICDG</sequence>
<accession>A0AAX3S3L7</accession>
<dbReference type="EMBL" id="CP097327">
    <property type="protein sequence ID" value="USB35324.1"/>
    <property type="molecule type" value="Genomic_DNA"/>
</dbReference>
<name>A0AAX3S3L7_9GAMM</name>